<proteinExistence type="predicted"/>
<dbReference type="Proteomes" id="UP001148737">
    <property type="component" value="Unassembled WGS sequence"/>
</dbReference>
<sequence>MVTEGSLVSRPAVGVSVSCAVEAGVLVEGLGELAVVEGVVEVRPVEVVLVITRVLLVVVAVDEVGITIGFGEVEEELDSDRVVLVGLTGLLGIVELCTKLPEVGEATLDESIVEEMLSVGTDAWLVVEAVGVVAVEVGSSEVAGLVLDGEAGTLTVEVPLELTDVSIEEEPELGTTLVPVAEVGGTESVVEVVWKGDEVNAEDFRVDVAEVVSVWLGMGFGLGSMDVDKVTGLEVDTVEEETWLDVESETALVEGDATTEVAGMVVGGDVVVGDVSTEVDGLDTGTEGFSIEVSGVDCVLSEGAEDVVCVGDGGRGGSDVDTVGLGAAPLDGPSMGITVSFVMGVCAGDWPEGMSEFGMEMVVEESVSKIGRGVEAEGSLSELTRAAALAFFLVEVCAITYPEGSPAEDTGSERGSLLSC</sequence>
<protein>
    <submittedName>
        <fullName evidence="1">Uncharacterized protein</fullName>
    </submittedName>
</protein>
<reference evidence="1" key="1">
    <citation type="submission" date="2022-07" db="EMBL/GenBank/DDBJ databases">
        <title>Genome Sequence of Lecanicillium saksenae.</title>
        <authorList>
            <person name="Buettner E."/>
        </authorList>
    </citation>
    <scope>NUCLEOTIDE SEQUENCE</scope>
    <source>
        <strain evidence="1">VT-O1</strain>
    </source>
</reference>
<organism evidence="1 2">
    <name type="scientific">Lecanicillium saksenae</name>
    <dbReference type="NCBI Taxonomy" id="468837"/>
    <lineage>
        <taxon>Eukaryota</taxon>
        <taxon>Fungi</taxon>
        <taxon>Dikarya</taxon>
        <taxon>Ascomycota</taxon>
        <taxon>Pezizomycotina</taxon>
        <taxon>Sordariomycetes</taxon>
        <taxon>Hypocreomycetidae</taxon>
        <taxon>Hypocreales</taxon>
        <taxon>Cordycipitaceae</taxon>
        <taxon>Lecanicillium</taxon>
    </lineage>
</organism>
<evidence type="ECO:0000313" key="1">
    <source>
        <dbReference type="EMBL" id="KAJ3498102.1"/>
    </source>
</evidence>
<evidence type="ECO:0000313" key="2">
    <source>
        <dbReference type="Proteomes" id="UP001148737"/>
    </source>
</evidence>
<dbReference type="EMBL" id="JANAKD010000071">
    <property type="protein sequence ID" value="KAJ3498102.1"/>
    <property type="molecule type" value="Genomic_DNA"/>
</dbReference>
<accession>A0ACC1R6J7</accession>
<gene>
    <name evidence="1" type="ORF">NLG97_g1384</name>
</gene>
<keyword evidence="2" id="KW-1185">Reference proteome</keyword>
<name>A0ACC1R6J7_9HYPO</name>
<comment type="caution">
    <text evidence="1">The sequence shown here is derived from an EMBL/GenBank/DDBJ whole genome shotgun (WGS) entry which is preliminary data.</text>
</comment>